<evidence type="ECO:0000256" key="1">
    <source>
        <dbReference type="SAM" id="SignalP"/>
    </source>
</evidence>
<dbReference type="PANTHER" id="PTHR15629">
    <property type="entry name" value="SH3YL1 PROTEIN"/>
    <property type="match status" value="1"/>
</dbReference>
<reference evidence="4 5" key="1">
    <citation type="submission" date="2017-12" db="EMBL/GenBank/DDBJ databases">
        <title>Phylogenetic diversity of female urinary microbiome.</title>
        <authorList>
            <person name="Thomas-White K."/>
            <person name="Wolfe A.J."/>
        </authorList>
    </citation>
    <scope>NUCLEOTIDE SEQUENCE [LARGE SCALE GENOMIC DNA]</scope>
    <source>
        <strain evidence="4 5">UMB0112</strain>
    </source>
</reference>
<dbReference type="InterPro" id="IPR007461">
    <property type="entry name" value="Ysc84_actin-binding"/>
</dbReference>
<evidence type="ECO:0000313" key="5">
    <source>
        <dbReference type="Proteomes" id="UP000234639"/>
    </source>
</evidence>
<dbReference type="Proteomes" id="UP000234639">
    <property type="component" value="Unassembled WGS sequence"/>
</dbReference>
<name>A0A2I1NBM7_9BACT</name>
<dbReference type="RefSeq" id="WP_024962571.1">
    <property type="nucleotide sequence ID" value="NZ_CABMOL010000014.1"/>
</dbReference>
<gene>
    <name evidence="4" type="ORF">CYJ41_02545</name>
    <name evidence="3" type="ORF">O6B92_08080</name>
</gene>
<dbReference type="EMBL" id="JAPXGP010000006">
    <property type="protein sequence ID" value="MCZ6162285.1"/>
    <property type="molecule type" value="Genomic_DNA"/>
</dbReference>
<feature type="chain" id="PRO_5042695869" evidence="1">
    <location>
        <begin position="20"/>
        <end position="235"/>
    </location>
</feature>
<dbReference type="GO" id="GO:0035091">
    <property type="term" value="F:phosphatidylinositol binding"/>
    <property type="evidence" value="ECO:0007669"/>
    <property type="project" value="TreeGrafter"/>
</dbReference>
<evidence type="ECO:0000259" key="2">
    <source>
        <dbReference type="Pfam" id="PF04366"/>
    </source>
</evidence>
<comment type="caution">
    <text evidence="4">The sequence shown here is derived from an EMBL/GenBank/DDBJ whole genome shotgun (WGS) entry which is preliminary data.</text>
</comment>
<dbReference type="InterPro" id="IPR051702">
    <property type="entry name" value="SH3_domain_YSC84-like"/>
</dbReference>
<evidence type="ECO:0000313" key="4">
    <source>
        <dbReference type="EMBL" id="PKZ29789.1"/>
    </source>
</evidence>
<sequence length="235" mass="25910">MKKLLVFAFAFCLSLSADVFQNEQVYAAANVVKSFGCDNNNTVSEKYLENVKAVAIIPDVTRTSAIASTQKGKGVFSMRDLNGNWTPPIMITYSSFGAGPQVGIESADMILLFQTSKSFRDIFKGQDLLGLNAGGTIGEGSMAGRTTDLPEVSAYIVKTGKTSGVYFGASLDFGRIVIDDQATNDYYERIYDYQDILNGSPRDSKYTKMLKHALNVYLANDREKFRCDIDKFIVK</sequence>
<dbReference type="AlphaFoldDB" id="A0A2I1NBM7"/>
<reference evidence="3" key="2">
    <citation type="submission" date="2022-12" db="EMBL/GenBank/DDBJ databases">
        <title>Species Delineation and Comparative Genomics within the Campylobacter ureolyticus Complex.</title>
        <authorList>
            <person name="Maki J."/>
            <person name="Howard M."/>
            <person name="Connelly S."/>
            <person name="Hardy D.J."/>
            <person name="Cameron A."/>
        </authorList>
    </citation>
    <scope>NUCLEOTIDE SEQUENCE</scope>
    <source>
        <strain evidence="3">URMC_786</strain>
    </source>
</reference>
<proteinExistence type="predicted"/>
<accession>A0A2I1NBM7</accession>
<dbReference type="EMBL" id="PKHU01000002">
    <property type="protein sequence ID" value="PKZ29789.1"/>
    <property type="molecule type" value="Genomic_DNA"/>
</dbReference>
<feature type="domain" description="Ysc84 actin-binding" evidence="2">
    <location>
        <begin position="95"/>
        <end position="215"/>
    </location>
</feature>
<keyword evidence="1" id="KW-0732">Signal</keyword>
<feature type="signal peptide" evidence="1">
    <location>
        <begin position="1"/>
        <end position="19"/>
    </location>
</feature>
<dbReference type="CDD" id="cd11524">
    <property type="entry name" value="SYLF"/>
    <property type="match status" value="1"/>
</dbReference>
<protein>
    <submittedName>
        <fullName evidence="3">Lipid-binding SYLF domain-containing protein</fullName>
    </submittedName>
</protein>
<evidence type="ECO:0000313" key="3">
    <source>
        <dbReference type="EMBL" id="MCZ6162285.1"/>
    </source>
</evidence>
<dbReference type="PANTHER" id="PTHR15629:SF2">
    <property type="entry name" value="SH3 DOMAIN-CONTAINING YSC84-LIKE PROTEIN 1"/>
    <property type="match status" value="1"/>
</dbReference>
<dbReference type="Pfam" id="PF04366">
    <property type="entry name" value="Ysc84"/>
    <property type="match status" value="1"/>
</dbReference>
<dbReference type="Proteomes" id="UP001075461">
    <property type="component" value="Unassembled WGS sequence"/>
</dbReference>
<organism evidence="4 5">
    <name type="scientific">Campylobacter ureolyticus</name>
    <dbReference type="NCBI Taxonomy" id="827"/>
    <lineage>
        <taxon>Bacteria</taxon>
        <taxon>Pseudomonadati</taxon>
        <taxon>Campylobacterota</taxon>
        <taxon>Epsilonproteobacteria</taxon>
        <taxon>Campylobacterales</taxon>
        <taxon>Campylobacteraceae</taxon>
        <taxon>Campylobacter</taxon>
    </lineage>
</organism>